<evidence type="ECO:0000313" key="3">
    <source>
        <dbReference type="Proteomes" id="UP001420932"/>
    </source>
</evidence>
<evidence type="ECO:0000313" key="2">
    <source>
        <dbReference type="EMBL" id="KAK9087031.1"/>
    </source>
</evidence>
<reference evidence="2 3" key="1">
    <citation type="submission" date="2024-01" db="EMBL/GenBank/DDBJ databases">
        <title>Genome assemblies of Stephania.</title>
        <authorList>
            <person name="Yang L."/>
        </authorList>
    </citation>
    <scope>NUCLEOTIDE SEQUENCE [LARGE SCALE GENOMIC DNA]</scope>
    <source>
        <strain evidence="2">YNDBR</strain>
        <tissue evidence="2">Leaf</tissue>
    </source>
</reference>
<feature type="compositionally biased region" description="Low complexity" evidence="1">
    <location>
        <begin position="37"/>
        <end position="49"/>
    </location>
</feature>
<keyword evidence="3" id="KW-1185">Reference proteome</keyword>
<dbReference type="EMBL" id="JBBNAF010000013">
    <property type="protein sequence ID" value="KAK9087031.1"/>
    <property type="molecule type" value="Genomic_DNA"/>
</dbReference>
<dbReference type="Proteomes" id="UP001420932">
    <property type="component" value="Unassembled WGS sequence"/>
</dbReference>
<dbReference type="AlphaFoldDB" id="A0AAP0HJU5"/>
<name>A0AAP0HJU5_9MAGN</name>
<evidence type="ECO:0000256" key="1">
    <source>
        <dbReference type="SAM" id="MobiDB-lite"/>
    </source>
</evidence>
<organism evidence="2 3">
    <name type="scientific">Stephania yunnanensis</name>
    <dbReference type="NCBI Taxonomy" id="152371"/>
    <lineage>
        <taxon>Eukaryota</taxon>
        <taxon>Viridiplantae</taxon>
        <taxon>Streptophyta</taxon>
        <taxon>Embryophyta</taxon>
        <taxon>Tracheophyta</taxon>
        <taxon>Spermatophyta</taxon>
        <taxon>Magnoliopsida</taxon>
        <taxon>Ranunculales</taxon>
        <taxon>Menispermaceae</taxon>
        <taxon>Menispermoideae</taxon>
        <taxon>Cissampelideae</taxon>
        <taxon>Stephania</taxon>
    </lineage>
</organism>
<proteinExistence type="predicted"/>
<sequence>MKQHVCCGAAEVVRVAAAGAKRAISSNAARQQRWPLAARAGSGRAPGSCARRRRAGRAVVGSVLSSGEPRRVRSSDDDREGGGGGSPVTVRRANRGCRGEDENGFGGRRRENGLLKPFRN</sequence>
<comment type="caution">
    <text evidence="2">The sequence shown here is derived from an EMBL/GenBank/DDBJ whole genome shotgun (WGS) entry which is preliminary data.</text>
</comment>
<protein>
    <submittedName>
        <fullName evidence="2">Uncharacterized protein</fullName>
    </submittedName>
</protein>
<feature type="region of interest" description="Disordered" evidence="1">
    <location>
        <begin position="35"/>
        <end position="120"/>
    </location>
</feature>
<gene>
    <name evidence="2" type="ORF">Syun_029425</name>
</gene>
<accession>A0AAP0HJU5</accession>